<name>M1PD79_DESSD</name>
<dbReference type="STRING" id="1167006.UWK_03028"/>
<dbReference type="eggNOG" id="COG2205">
    <property type="taxonomic scope" value="Bacteria"/>
</dbReference>
<gene>
    <name evidence="2" type="ordered locus">UWK_03028</name>
</gene>
<feature type="transmembrane region" description="Helical" evidence="1">
    <location>
        <begin position="7"/>
        <end position="27"/>
    </location>
</feature>
<dbReference type="EMBL" id="CP003985">
    <property type="protein sequence ID" value="AGF79557.1"/>
    <property type="molecule type" value="Genomic_DNA"/>
</dbReference>
<dbReference type="Proteomes" id="UP000011721">
    <property type="component" value="Chromosome"/>
</dbReference>
<dbReference type="HOGENOM" id="CLU_923559_0_0_7"/>
<dbReference type="AlphaFoldDB" id="M1PD79"/>
<sequence>MRSLKKMSYLVFMGVALLLLLVIIFIVRQYQLSEQYDTIITQSEKMVFQLLTIREQLTTSLIKQDWKAIATTANQLEDLNSSIARLQENPLIPGEFRLGMAHQVDVSGIAIASREILSSSDKLTNSLVLQDKMRSLTEYLLQFDRIIGSQMRAKVVAFQTVMIGALGVIICLISFSLILLYKKALIPLLHLKRQTTDNDVISTGFLYDKSTCSEITIFVDSVNSLLDQMKNRSATQELPHTLSDELASIINESNNISNGIINYAQLLKDSYREVEMGNEEMKILQNIIEGAERIAHLNKQI</sequence>
<reference evidence="3" key="1">
    <citation type="journal article" date="2013" name="Stand. Genomic Sci.">
        <title>Complete genome sequence of Desulfocapsa sulfexigens, a marine deltaproteobacterium specialized in disproportionating inorganic sulfur compounds.</title>
        <authorList>
            <person name="Finster K.W."/>
            <person name="Kjeldsen K.U."/>
            <person name="Kube M."/>
            <person name="Reinhardt R."/>
            <person name="Mussmann M."/>
            <person name="Amann R."/>
            <person name="Schreiber L."/>
        </authorList>
    </citation>
    <scope>NUCLEOTIDE SEQUENCE [LARGE SCALE GENOMIC DNA]</scope>
    <source>
        <strain evidence="3">DSM 10523 / SB164P1</strain>
    </source>
</reference>
<proteinExistence type="predicted"/>
<dbReference type="RefSeq" id="WP_015405241.1">
    <property type="nucleotide sequence ID" value="NC_020304.1"/>
</dbReference>
<keyword evidence="3" id="KW-1185">Reference proteome</keyword>
<feature type="transmembrane region" description="Helical" evidence="1">
    <location>
        <begin position="161"/>
        <end position="181"/>
    </location>
</feature>
<evidence type="ECO:0000256" key="1">
    <source>
        <dbReference type="SAM" id="Phobius"/>
    </source>
</evidence>
<protein>
    <submittedName>
        <fullName evidence="2">Uncharacterized protein</fullName>
    </submittedName>
</protein>
<evidence type="ECO:0000313" key="3">
    <source>
        <dbReference type="Proteomes" id="UP000011721"/>
    </source>
</evidence>
<evidence type="ECO:0000313" key="2">
    <source>
        <dbReference type="EMBL" id="AGF79557.1"/>
    </source>
</evidence>
<keyword evidence="1" id="KW-0472">Membrane</keyword>
<dbReference type="KEGG" id="dsf:UWK_03028"/>
<dbReference type="OrthoDB" id="5431717at2"/>
<accession>M1PD79</accession>
<keyword evidence="1" id="KW-1133">Transmembrane helix</keyword>
<organism evidence="2 3">
    <name type="scientific">Desulfocapsa sulfexigens (strain DSM 10523 / SB164P1)</name>
    <dbReference type="NCBI Taxonomy" id="1167006"/>
    <lineage>
        <taxon>Bacteria</taxon>
        <taxon>Pseudomonadati</taxon>
        <taxon>Thermodesulfobacteriota</taxon>
        <taxon>Desulfobulbia</taxon>
        <taxon>Desulfobulbales</taxon>
        <taxon>Desulfocapsaceae</taxon>
        <taxon>Desulfocapsa</taxon>
    </lineage>
</organism>
<keyword evidence="1" id="KW-0812">Transmembrane</keyword>